<protein>
    <submittedName>
        <fullName evidence="5">Glycine oxidase</fullName>
        <ecNumber evidence="5">1.4.3.19</ecNumber>
    </submittedName>
</protein>
<dbReference type="GO" id="GO:0050660">
    <property type="term" value="F:flavin adenine dinucleotide binding"/>
    <property type="evidence" value="ECO:0007669"/>
    <property type="project" value="InterPro"/>
</dbReference>
<comment type="pathway">
    <text evidence="1">Cofactor biosynthesis; thiamine diphosphate biosynthesis.</text>
</comment>
<dbReference type="GO" id="GO:0009228">
    <property type="term" value="P:thiamine biosynthetic process"/>
    <property type="evidence" value="ECO:0007669"/>
    <property type="project" value="UniProtKB-KW"/>
</dbReference>
<dbReference type="InterPro" id="IPR036188">
    <property type="entry name" value="FAD/NAD-bd_sf"/>
</dbReference>
<dbReference type="PANTHER" id="PTHR13847:SF289">
    <property type="entry name" value="GLYCINE OXIDASE"/>
    <property type="match status" value="1"/>
</dbReference>
<dbReference type="SUPFAM" id="SSF51905">
    <property type="entry name" value="FAD/NAD(P)-binding domain"/>
    <property type="match status" value="1"/>
</dbReference>
<dbReference type="EC" id="1.4.3.19" evidence="5"/>
<dbReference type="HOGENOM" id="CLU_007884_4_5_0"/>
<evidence type="ECO:0000259" key="4">
    <source>
        <dbReference type="Pfam" id="PF01266"/>
    </source>
</evidence>
<proteinExistence type="predicted"/>
<dbReference type="Pfam" id="PF01266">
    <property type="entry name" value="DAO"/>
    <property type="match status" value="1"/>
</dbReference>
<evidence type="ECO:0000313" key="6">
    <source>
        <dbReference type="Proteomes" id="UP000002432"/>
    </source>
</evidence>
<dbReference type="KEGG" id="aba:Acid345_1735"/>
<keyword evidence="3 5" id="KW-0560">Oxidoreductase</keyword>
<dbReference type="UniPathway" id="UPA00060"/>
<dbReference type="OrthoDB" id="9794226at2"/>
<dbReference type="STRING" id="204669.Acid345_1735"/>
<dbReference type="Gene3D" id="3.30.9.10">
    <property type="entry name" value="D-Amino Acid Oxidase, subunit A, domain 2"/>
    <property type="match status" value="1"/>
</dbReference>
<name>Q1IQW4_KORVE</name>
<dbReference type="EnsemblBacteria" id="ABF40736">
    <property type="protein sequence ID" value="ABF40736"/>
    <property type="gene ID" value="Acid345_1735"/>
</dbReference>
<keyword evidence="6" id="KW-1185">Reference proteome</keyword>
<dbReference type="AlphaFoldDB" id="Q1IQW4"/>
<organism evidence="5 6">
    <name type="scientific">Koribacter versatilis (strain Ellin345)</name>
    <dbReference type="NCBI Taxonomy" id="204669"/>
    <lineage>
        <taxon>Bacteria</taxon>
        <taxon>Pseudomonadati</taxon>
        <taxon>Acidobacteriota</taxon>
        <taxon>Terriglobia</taxon>
        <taxon>Terriglobales</taxon>
        <taxon>Candidatus Korobacteraceae</taxon>
        <taxon>Candidatus Korobacter</taxon>
    </lineage>
</organism>
<dbReference type="Proteomes" id="UP000002432">
    <property type="component" value="Chromosome"/>
</dbReference>
<reference evidence="5 6" key="1">
    <citation type="journal article" date="2009" name="Appl. Environ. Microbiol.">
        <title>Three genomes from the phylum Acidobacteria provide insight into the lifestyles of these microorganisms in soils.</title>
        <authorList>
            <person name="Ward N.L."/>
            <person name="Challacombe J.F."/>
            <person name="Janssen P.H."/>
            <person name="Henrissat B."/>
            <person name="Coutinho P.M."/>
            <person name="Wu M."/>
            <person name="Xie G."/>
            <person name="Haft D.H."/>
            <person name="Sait M."/>
            <person name="Badger J."/>
            <person name="Barabote R.D."/>
            <person name="Bradley B."/>
            <person name="Brettin T.S."/>
            <person name="Brinkac L.M."/>
            <person name="Bruce D."/>
            <person name="Creasy T."/>
            <person name="Daugherty S.C."/>
            <person name="Davidsen T.M."/>
            <person name="DeBoy R.T."/>
            <person name="Detter J.C."/>
            <person name="Dodson R.J."/>
            <person name="Durkin A.S."/>
            <person name="Ganapathy A."/>
            <person name="Gwinn-Giglio M."/>
            <person name="Han C.S."/>
            <person name="Khouri H."/>
            <person name="Kiss H."/>
            <person name="Kothari S.P."/>
            <person name="Madupu R."/>
            <person name="Nelson K.E."/>
            <person name="Nelson W.C."/>
            <person name="Paulsen I."/>
            <person name="Penn K."/>
            <person name="Ren Q."/>
            <person name="Rosovitz M.J."/>
            <person name="Selengut J.D."/>
            <person name="Shrivastava S."/>
            <person name="Sullivan S.A."/>
            <person name="Tapia R."/>
            <person name="Thompson L.S."/>
            <person name="Watkins K.L."/>
            <person name="Yang Q."/>
            <person name="Yu C."/>
            <person name="Zafar N."/>
            <person name="Zhou L."/>
            <person name="Kuske C.R."/>
        </authorList>
    </citation>
    <scope>NUCLEOTIDE SEQUENCE [LARGE SCALE GENOMIC DNA]</scope>
    <source>
        <strain evidence="5 6">Ellin345</strain>
    </source>
</reference>
<sequence>MASRRPEAYTTTLYNKAVRSHDVIVIGAGVIGLSLAWKLQKSGLRVLVVERGEPGREASYAAAGMIAVCDPHNDRLMQPLAEISAAMYPEFVHELEDESQEKVDLRNEGVITFLDPSSYSALHPKSKALTAEEVVTIEPGVVPRANAYFLPESWVDPRLLCSALLRAFKHRGGDVASGSPVLSVTDNEVRTEQTIYHAAAIVNCGGAWAGQLMPPNPTRPVKGQMLCVVPLAHPTPHPPVLRHVIRATDVYLVPRSDGRIIIGSTLEEGGFDKQVNPDVIQQLRSSAESILPAVKDMRTHDAWAGLRPGTPDGRPLLGKLAPNHYIAAGHYRDGILLAPATAEVMAALIEGRTPEIDLRPLAPNRFQR</sequence>
<dbReference type="NCBIfam" id="TIGR02352">
    <property type="entry name" value="thiamin_ThiO"/>
    <property type="match status" value="1"/>
</dbReference>
<dbReference type="PANTHER" id="PTHR13847">
    <property type="entry name" value="SARCOSINE DEHYDROGENASE-RELATED"/>
    <property type="match status" value="1"/>
</dbReference>
<dbReference type="GO" id="GO:0009229">
    <property type="term" value="P:thiamine diphosphate biosynthetic process"/>
    <property type="evidence" value="ECO:0007669"/>
    <property type="project" value="UniProtKB-UniPathway"/>
</dbReference>
<dbReference type="Gene3D" id="3.50.50.60">
    <property type="entry name" value="FAD/NAD(P)-binding domain"/>
    <property type="match status" value="1"/>
</dbReference>
<dbReference type="EMBL" id="CP000360">
    <property type="protein sequence ID" value="ABF40736.1"/>
    <property type="molecule type" value="Genomic_DNA"/>
</dbReference>
<gene>
    <name evidence="5" type="ordered locus">Acid345_1735</name>
</gene>
<evidence type="ECO:0000256" key="2">
    <source>
        <dbReference type="ARBA" id="ARBA00022977"/>
    </source>
</evidence>
<dbReference type="InterPro" id="IPR012727">
    <property type="entry name" value="Gly_oxidase_ThiO"/>
</dbReference>
<evidence type="ECO:0000256" key="3">
    <source>
        <dbReference type="ARBA" id="ARBA00023002"/>
    </source>
</evidence>
<dbReference type="eggNOG" id="COG0665">
    <property type="taxonomic scope" value="Bacteria"/>
</dbReference>
<accession>Q1IQW4</accession>
<dbReference type="GO" id="GO:0043799">
    <property type="term" value="F:glycine oxidase activity"/>
    <property type="evidence" value="ECO:0007669"/>
    <property type="project" value="UniProtKB-EC"/>
</dbReference>
<evidence type="ECO:0000313" key="5">
    <source>
        <dbReference type="EMBL" id="ABF40736.1"/>
    </source>
</evidence>
<dbReference type="GO" id="GO:0005737">
    <property type="term" value="C:cytoplasm"/>
    <property type="evidence" value="ECO:0007669"/>
    <property type="project" value="TreeGrafter"/>
</dbReference>
<feature type="domain" description="FAD dependent oxidoreductase" evidence="4">
    <location>
        <begin position="22"/>
        <end position="348"/>
    </location>
</feature>
<keyword evidence="2" id="KW-0784">Thiamine biosynthesis</keyword>
<dbReference type="InterPro" id="IPR006076">
    <property type="entry name" value="FAD-dep_OxRdtase"/>
</dbReference>
<evidence type="ECO:0000256" key="1">
    <source>
        <dbReference type="ARBA" id="ARBA00004948"/>
    </source>
</evidence>
<dbReference type="SUPFAM" id="SSF54373">
    <property type="entry name" value="FAD-linked reductases, C-terminal domain"/>
    <property type="match status" value="1"/>
</dbReference>